<sequence>MSAKDISLKWQIFLLAAVGVGALAGVFLSLVGAIH</sequence>
<evidence type="ECO:0000313" key="2">
    <source>
        <dbReference type="EMBL" id="KKM73046.1"/>
    </source>
</evidence>
<gene>
    <name evidence="2" type="ORF">LCGC14_1414350</name>
</gene>
<comment type="caution">
    <text evidence="2">The sequence shown here is derived from an EMBL/GenBank/DDBJ whole genome shotgun (WGS) entry which is preliminary data.</text>
</comment>
<feature type="transmembrane region" description="Helical" evidence="1">
    <location>
        <begin position="12"/>
        <end position="34"/>
    </location>
</feature>
<evidence type="ECO:0000256" key="1">
    <source>
        <dbReference type="SAM" id="Phobius"/>
    </source>
</evidence>
<dbReference type="AlphaFoldDB" id="A0A0F9KED4"/>
<proteinExistence type="predicted"/>
<keyword evidence="1" id="KW-1133">Transmembrane helix</keyword>
<protein>
    <submittedName>
        <fullName evidence="2">Uncharacterized protein</fullName>
    </submittedName>
</protein>
<organism evidence="2">
    <name type="scientific">marine sediment metagenome</name>
    <dbReference type="NCBI Taxonomy" id="412755"/>
    <lineage>
        <taxon>unclassified sequences</taxon>
        <taxon>metagenomes</taxon>
        <taxon>ecological metagenomes</taxon>
    </lineage>
</organism>
<dbReference type="EMBL" id="LAZR01009368">
    <property type="protein sequence ID" value="KKM73046.1"/>
    <property type="molecule type" value="Genomic_DNA"/>
</dbReference>
<name>A0A0F9KED4_9ZZZZ</name>
<reference evidence="2" key="1">
    <citation type="journal article" date="2015" name="Nature">
        <title>Complex archaea that bridge the gap between prokaryotes and eukaryotes.</title>
        <authorList>
            <person name="Spang A."/>
            <person name="Saw J.H."/>
            <person name="Jorgensen S.L."/>
            <person name="Zaremba-Niedzwiedzka K."/>
            <person name="Martijn J."/>
            <person name="Lind A.E."/>
            <person name="van Eijk R."/>
            <person name="Schleper C."/>
            <person name="Guy L."/>
            <person name="Ettema T.J."/>
        </authorList>
    </citation>
    <scope>NUCLEOTIDE SEQUENCE</scope>
</reference>
<keyword evidence="1" id="KW-0472">Membrane</keyword>
<accession>A0A0F9KED4</accession>
<keyword evidence="1" id="KW-0812">Transmembrane</keyword>